<sequence>MGHWRYPRIEGYDESKIARAVIRDAPMSFKEAYEVCKVVRGMRLAEAKEFLKKVMEFKEPVPYTRYKLSIGHKRGLAEKWVKWRTPIGRYPIKVVKHILKLLDNAENNAVNKGLDVEKLRIIHIAAHRSYYLKRWMPRAFGRATPWFRTHTSVEVVVAEV</sequence>
<dbReference type="InterPro" id="IPR036394">
    <property type="entry name" value="Ribosomal_uL22_sf"/>
</dbReference>
<proteinExistence type="inferred from homology"/>
<evidence type="ECO:0000256" key="4">
    <source>
        <dbReference type="HAMAP-Rule" id="MF_01331"/>
    </source>
</evidence>
<dbReference type="InterPro" id="IPR005721">
    <property type="entry name" value="Ribosomal_uL22_euk/arc"/>
</dbReference>
<dbReference type="CDD" id="cd00336">
    <property type="entry name" value="Ribosomal_L22"/>
    <property type="match status" value="1"/>
</dbReference>
<comment type="similarity">
    <text evidence="1 4 5">Belongs to the universal ribosomal protein uL22 family.</text>
</comment>
<keyword evidence="3 4" id="KW-0687">Ribonucleoprotein</keyword>
<dbReference type="NCBIfam" id="TIGR01038">
    <property type="entry name" value="uL22_arch_euk"/>
    <property type="match status" value="1"/>
</dbReference>
<evidence type="ECO:0000256" key="5">
    <source>
        <dbReference type="RuleBase" id="RU004005"/>
    </source>
</evidence>
<protein>
    <recommendedName>
        <fullName evidence="4">Large ribosomal subunit protein uL22</fullName>
    </recommendedName>
</protein>
<dbReference type="GO" id="GO:0019843">
    <property type="term" value="F:rRNA binding"/>
    <property type="evidence" value="ECO:0007669"/>
    <property type="project" value="UniProtKB-UniRule"/>
</dbReference>
<dbReference type="EMBL" id="DTFF01000002">
    <property type="protein sequence ID" value="HGI86833.1"/>
    <property type="molecule type" value="Genomic_DNA"/>
</dbReference>
<reference evidence="7" key="1">
    <citation type="journal article" date="2020" name="mSystems">
        <title>Genome- and Community-Level Interaction Insights into Carbon Utilization and Element Cycling Functions of Hydrothermarchaeota in Hydrothermal Sediment.</title>
        <authorList>
            <person name="Zhou Z."/>
            <person name="Liu Y."/>
            <person name="Xu W."/>
            <person name="Pan J."/>
            <person name="Luo Z.H."/>
            <person name="Li M."/>
        </authorList>
    </citation>
    <scope>NUCLEOTIDE SEQUENCE [LARGE SCALE GENOMIC DNA]</scope>
    <source>
        <strain evidence="7">SpSt-732</strain>
    </source>
</reference>
<evidence type="ECO:0000256" key="6">
    <source>
        <dbReference type="RuleBase" id="RU004007"/>
    </source>
</evidence>
<organism evidence="7">
    <name type="scientific">Ignisphaera aggregans</name>
    <dbReference type="NCBI Taxonomy" id="334771"/>
    <lineage>
        <taxon>Archaea</taxon>
        <taxon>Thermoproteota</taxon>
        <taxon>Thermoprotei</taxon>
        <taxon>Desulfurococcales</taxon>
        <taxon>Desulfurococcaceae</taxon>
        <taxon>Ignisphaera</taxon>
    </lineage>
</organism>
<dbReference type="GO" id="GO:0003735">
    <property type="term" value="F:structural constituent of ribosome"/>
    <property type="evidence" value="ECO:0007669"/>
    <property type="project" value="UniProtKB-UniRule"/>
</dbReference>
<evidence type="ECO:0000256" key="3">
    <source>
        <dbReference type="ARBA" id="ARBA00023274"/>
    </source>
</evidence>
<gene>
    <name evidence="4" type="primary">rpl22</name>
    <name evidence="7" type="ORF">ENV14_00305</name>
</gene>
<comment type="subunit">
    <text evidence="4 6">Part of the 50S ribosomal subunit.</text>
</comment>
<dbReference type="GO" id="GO:0002181">
    <property type="term" value="P:cytoplasmic translation"/>
    <property type="evidence" value="ECO:0007669"/>
    <property type="project" value="TreeGrafter"/>
</dbReference>
<evidence type="ECO:0000256" key="2">
    <source>
        <dbReference type="ARBA" id="ARBA00022980"/>
    </source>
</evidence>
<accession>A0A7C4BAT7</accession>
<keyword evidence="2 4" id="KW-0689">Ribosomal protein</keyword>
<dbReference type="PANTHER" id="PTHR11593">
    <property type="entry name" value="60S RIBOSOMAL PROTEIN L17"/>
    <property type="match status" value="1"/>
</dbReference>
<dbReference type="HAMAP" id="MF_01331_A">
    <property type="entry name" value="Ribosomal_uL22_A"/>
    <property type="match status" value="1"/>
</dbReference>
<dbReference type="Gene3D" id="3.90.470.10">
    <property type="entry name" value="Ribosomal protein L22/L17"/>
    <property type="match status" value="1"/>
</dbReference>
<dbReference type="Pfam" id="PF00237">
    <property type="entry name" value="Ribosomal_L22"/>
    <property type="match status" value="1"/>
</dbReference>
<evidence type="ECO:0000313" key="7">
    <source>
        <dbReference type="EMBL" id="HGI86833.1"/>
    </source>
</evidence>
<comment type="function">
    <text evidence="4 6">This protein binds specifically to 23S rRNA. It makes multiple contacts with different domains of the 23S rRNA in the assembled 50S subunit and ribosome.</text>
</comment>
<dbReference type="SUPFAM" id="SSF54843">
    <property type="entry name" value="Ribosomal protein L22"/>
    <property type="match status" value="1"/>
</dbReference>
<dbReference type="NCBIfam" id="NF003260">
    <property type="entry name" value="PRK04223.1"/>
    <property type="match status" value="1"/>
</dbReference>
<name>A0A7C4BAT7_9CREN</name>
<dbReference type="AlphaFoldDB" id="A0A7C4BAT7"/>
<dbReference type="GO" id="GO:0022625">
    <property type="term" value="C:cytosolic large ribosomal subunit"/>
    <property type="evidence" value="ECO:0007669"/>
    <property type="project" value="UniProtKB-UniRule"/>
</dbReference>
<dbReference type="InterPro" id="IPR001063">
    <property type="entry name" value="Ribosomal_uL22"/>
</dbReference>
<evidence type="ECO:0000256" key="1">
    <source>
        <dbReference type="ARBA" id="ARBA00009451"/>
    </source>
</evidence>
<comment type="function">
    <text evidence="4">The globular domain of the protein is located near the polypeptide exit tunnel on the outside of the subunit, while an extended beta-hairpin is found that lines the wall of the exit tunnel in the center of the 70S ribosome.</text>
</comment>
<keyword evidence="4 6" id="KW-0694">RNA-binding</keyword>
<dbReference type="PANTHER" id="PTHR11593:SF10">
    <property type="entry name" value="60S RIBOSOMAL PROTEIN L17"/>
    <property type="match status" value="1"/>
</dbReference>
<dbReference type="InterPro" id="IPR057265">
    <property type="entry name" value="Ribosomal_uL22_arc-type"/>
</dbReference>
<comment type="caution">
    <text evidence="7">The sequence shown here is derived from an EMBL/GenBank/DDBJ whole genome shotgun (WGS) entry which is preliminary data.</text>
</comment>
<keyword evidence="4 6" id="KW-0699">rRNA-binding</keyword>